<keyword evidence="2" id="KW-1003">Cell membrane</keyword>
<feature type="transmembrane region" description="Helical" evidence="12">
    <location>
        <begin position="69"/>
        <end position="90"/>
    </location>
</feature>
<dbReference type="InterPro" id="IPR003780">
    <property type="entry name" value="COX15/CtaA_fam"/>
</dbReference>
<keyword evidence="4" id="KW-0479">Metal-binding</keyword>
<keyword evidence="5 12" id="KW-1133">Transmembrane helix</keyword>
<keyword evidence="9 12" id="KW-0472">Membrane</keyword>
<gene>
    <name evidence="13" type="ORF">IW967_02445</name>
</gene>
<keyword evidence="6" id="KW-0560">Oxidoreductase</keyword>
<sequence>MIRSRGFGVFVFVIAILSAVQNFIVNGIGFLDAYTGSAFGCGHEWFLCNGQFLPSLQALEKSLSMFIEFMHRVGVPILTILLLVSAVGALLRYRGWREIQLFVALSIFFVLLEAVLGGLAVVYSEPASVIATHFGVSLLAFACTVLLAIYVRRAERVYDEYLATGIKLPLRDPAPGVGFRWFAWLGVPILYLDMYIGAYISSSGAGDAFRGLPFPAESGIYDFHHALLLDWVHRSFALFLVVWMIVLVAWTNRLKGERPDLFRGALFALVFVVLQAFSGLYLIASHVSIQAFMLHVSIVSGLFVSLLFVAFQTVPPFVPAASRSAVDVGRERTAH</sequence>
<comment type="caution">
    <text evidence="13">The sequence shown here is derived from an EMBL/GenBank/DDBJ whole genome shotgun (WGS) entry which is preliminary data.</text>
</comment>
<dbReference type="PANTHER" id="PTHR35457">
    <property type="entry name" value="HEME A SYNTHASE"/>
    <property type="match status" value="1"/>
</dbReference>
<keyword evidence="8" id="KW-0350">Heme biosynthesis</keyword>
<evidence type="ECO:0000313" key="14">
    <source>
        <dbReference type="Proteomes" id="UP000642910"/>
    </source>
</evidence>
<dbReference type="InterPro" id="IPR050450">
    <property type="entry name" value="COX15/CtaA_HemeA_synthase"/>
</dbReference>
<proteinExistence type="predicted"/>
<evidence type="ECO:0000256" key="2">
    <source>
        <dbReference type="ARBA" id="ARBA00022475"/>
    </source>
</evidence>
<keyword evidence="10" id="KW-1015">Disulfide bond</keyword>
<evidence type="ECO:0000256" key="8">
    <source>
        <dbReference type="ARBA" id="ARBA00023133"/>
    </source>
</evidence>
<name>A0ABS0F0A1_9BACL</name>
<keyword evidence="3 12" id="KW-0812">Transmembrane</keyword>
<protein>
    <submittedName>
        <fullName evidence="13">COX15/CtaA family protein</fullName>
    </submittedName>
</protein>
<feature type="transmembrane region" description="Helical" evidence="12">
    <location>
        <begin position="181"/>
        <end position="200"/>
    </location>
</feature>
<comment type="pathway">
    <text evidence="11">Porphyrin-containing compound metabolism.</text>
</comment>
<feature type="transmembrane region" description="Helical" evidence="12">
    <location>
        <begin position="289"/>
        <end position="311"/>
    </location>
</feature>
<dbReference type="RefSeq" id="WP_067850223.1">
    <property type="nucleotide sequence ID" value="NZ_JADPKZ010000025.1"/>
</dbReference>
<evidence type="ECO:0000256" key="9">
    <source>
        <dbReference type="ARBA" id="ARBA00023136"/>
    </source>
</evidence>
<evidence type="ECO:0000256" key="1">
    <source>
        <dbReference type="ARBA" id="ARBA00004141"/>
    </source>
</evidence>
<dbReference type="PANTHER" id="PTHR35457:SF1">
    <property type="entry name" value="HEME A SYNTHASE"/>
    <property type="match status" value="1"/>
</dbReference>
<comment type="subcellular location">
    <subcellularLocation>
        <location evidence="1">Membrane</location>
        <topology evidence="1">Multi-pass membrane protein</topology>
    </subcellularLocation>
</comment>
<evidence type="ECO:0000256" key="12">
    <source>
        <dbReference type="SAM" id="Phobius"/>
    </source>
</evidence>
<evidence type="ECO:0000256" key="10">
    <source>
        <dbReference type="ARBA" id="ARBA00023157"/>
    </source>
</evidence>
<feature type="transmembrane region" description="Helical" evidence="12">
    <location>
        <begin position="7"/>
        <end position="25"/>
    </location>
</feature>
<evidence type="ECO:0000256" key="7">
    <source>
        <dbReference type="ARBA" id="ARBA00023004"/>
    </source>
</evidence>
<feature type="transmembrane region" description="Helical" evidence="12">
    <location>
        <begin position="231"/>
        <end position="250"/>
    </location>
</feature>
<feature type="transmembrane region" description="Helical" evidence="12">
    <location>
        <begin position="262"/>
        <end position="283"/>
    </location>
</feature>
<reference evidence="13 14" key="1">
    <citation type="submission" date="2020-11" db="EMBL/GenBank/DDBJ databases">
        <title>Genomic insight of Alicyclobacillus mali FL 18 reveals a new arsenic-resistant strain, with potential in environmental biotechnology.</title>
        <authorList>
            <person name="Fiorentino G."/>
            <person name="Gallo G."/>
            <person name="Aulitto M."/>
        </authorList>
    </citation>
    <scope>NUCLEOTIDE SEQUENCE [LARGE SCALE GENOMIC DNA]</scope>
    <source>
        <strain evidence="13 14">FL 18</strain>
    </source>
</reference>
<keyword evidence="14" id="KW-1185">Reference proteome</keyword>
<dbReference type="EMBL" id="JADPKZ010000025">
    <property type="protein sequence ID" value="MBF8376737.1"/>
    <property type="molecule type" value="Genomic_DNA"/>
</dbReference>
<evidence type="ECO:0000256" key="11">
    <source>
        <dbReference type="ARBA" id="ARBA00023444"/>
    </source>
</evidence>
<keyword evidence="7" id="KW-0408">Iron</keyword>
<evidence type="ECO:0000256" key="6">
    <source>
        <dbReference type="ARBA" id="ARBA00023002"/>
    </source>
</evidence>
<accession>A0ABS0F0A1</accession>
<feature type="transmembrane region" description="Helical" evidence="12">
    <location>
        <begin position="102"/>
        <end position="123"/>
    </location>
</feature>
<evidence type="ECO:0000256" key="5">
    <source>
        <dbReference type="ARBA" id="ARBA00022989"/>
    </source>
</evidence>
<dbReference type="Proteomes" id="UP000642910">
    <property type="component" value="Unassembled WGS sequence"/>
</dbReference>
<dbReference type="Pfam" id="PF02628">
    <property type="entry name" value="COX15-CtaA"/>
    <property type="match status" value="1"/>
</dbReference>
<feature type="transmembrane region" description="Helical" evidence="12">
    <location>
        <begin position="129"/>
        <end position="151"/>
    </location>
</feature>
<organism evidence="13 14">
    <name type="scientific">Alicyclobacillus mali</name>
    <name type="common">ex Roth et al. 2021</name>
    <dbReference type="NCBI Taxonomy" id="1123961"/>
    <lineage>
        <taxon>Bacteria</taxon>
        <taxon>Bacillati</taxon>
        <taxon>Bacillota</taxon>
        <taxon>Bacilli</taxon>
        <taxon>Bacillales</taxon>
        <taxon>Alicyclobacillaceae</taxon>
        <taxon>Alicyclobacillus</taxon>
    </lineage>
</organism>
<evidence type="ECO:0000256" key="3">
    <source>
        <dbReference type="ARBA" id="ARBA00022692"/>
    </source>
</evidence>
<evidence type="ECO:0000313" key="13">
    <source>
        <dbReference type="EMBL" id="MBF8376737.1"/>
    </source>
</evidence>
<evidence type="ECO:0000256" key="4">
    <source>
        <dbReference type="ARBA" id="ARBA00022723"/>
    </source>
</evidence>